<dbReference type="InterPro" id="IPR052035">
    <property type="entry name" value="ZnF_BED_domain_contain"/>
</dbReference>
<evidence type="ECO:0000313" key="7">
    <source>
        <dbReference type="EMBL" id="EXX62732.1"/>
    </source>
</evidence>
<evidence type="ECO:0000259" key="6">
    <source>
        <dbReference type="Pfam" id="PF05699"/>
    </source>
</evidence>
<dbReference type="OMA" id="VYHQFSW"/>
<evidence type="ECO:0000256" key="2">
    <source>
        <dbReference type="ARBA" id="ARBA00022723"/>
    </source>
</evidence>
<dbReference type="OrthoDB" id="2423954at2759"/>
<dbReference type="InterPro" id="IPR008906">
    <property type="entry name" value="HATC_C_dom"/>
</dbReference>
<accession>A0A015IZP3</accession>
<evidence type="ECO:0000313" key="8">
    <source>
        <dbReference type="Proteomes" id="UP000022910"/>
    </source>
</evidence>
<keyword evidence="5" id="KW-0539">Nucleus</keyword>
<dbReference type="GO" id="GO:0005634">
    <property type="term" value="C:nucleus"/>
    <property type="evidence" value="ECO:0007669"/>
    <property type="project" value="UniProtKB-SubCell"/>
</dbReference>
<reference evidence="7 8" key="1">
    <citation type="submission" date="2014-02" db="EMBL/GenBank/DDBJ databases">
        <title>Single nucleus genome sequencing reveals high similarity among nuclei of an endomycorrhizal fungus.</title>
        <authorList>
            <person name="Lin K."/>
            <person name="Geurts R."/>
            <person name="Zhang Z."/>
            <person name="Limpens E."/>
            <person name="Saunders D.G."/>
            <person name="Mu D."/>
            <person name="Pang E."/>
            <person name="Cao H."/>
            <person name="Cha H."/>
            <person name="Lin T."/>
            <person name="Zhou Q."/>
            <person name="Shang Y."/>
            <person name="Li Y."/>
            <person name="Ivanov S."/>
            <person name="Sharma T."/>
            <person name="Velzen R.V."/>
            <person name="Ruijter N.D."/>
            <person name="Aanen D.K."/>
            <person name="Win J."/>
            <person name="Kamoun S."/>
            <person name="Bisseling T."/>
            <person name="Huang S."/>
        </authorList>
    </citation>
    <scope>NUCLEOTIDE SEQUENCE [LARGE SCALE GENOMIC DNA]</scope>
    <source>
        <strain evidence="8">DAOM197198w</strain>
    </source>
</reference>
<dbReference type="Proteomes" id="UP000022910">
    <property type="component" value="Unassembled WGS sequence"/>
</dbReference>
<comment type="caution">
    <text evidence="7">The sequence shown here is derived from an EMBL/GenBank/DDBJ whole genome shotgun (WGS) entry which is preliminary data.</text>
</comment>
<gene>
    <name evidence="7" type="ORF">RirG_159010</name>
</gene>
<evidence type="ECO:0000256" key="5">
    <source>
        <dbReference type="ARBA" id="ARBA00023242"/>
    </source>
</evidence>
<dbReference type="PANTHER" id="PTHR46481">
    <property type="entry name" value="ZINC FINGER BED DOMAIN-CONTAINING PROTEIN 4"/>
    <property type="match status" value="1"/>
</dbReference>
<dbReference type="HOGENOM" id="CLU_737981_0_0_1"/>
<organism evidence="7 8">
    <name type="scientific">Rhizophagus irregularis (strain DAOM 197198w)</name>
    <name type="common">Glomus intraradices</name>
    <dbReference type="NCBI Taxonomy" id="1432141"/>
    <lineage>
        <taxon>Eukaryota</taxon>
        <taxon>Fungi</taxon>
        <taxon>Fungi incertae sedis</taxon>
        <taxon>Mucoromycota</taxon>
        <taxon>Glomeromycotina</taxon>
        <taxon>Glomeromycetes</taxon>
        <taxon>Glomerales</taxon>
        <taxon>Glomeraceae</taxon>
        <taxon>Rhizophagus</taxon>
    </lineage>
</organism>
<evidence type="ECO:0000256" key="3">
    <source>
        <dbReference type="ARBA" id="ARBA00022771"/>
    </source>
</evidence>
<protein>
    <recommendedName>
        <fullName evidence="6">HAT C-terminal dimerisation domain-containing protein</fullName>
    </recommendedName>
</protein>
<keyword evidence="2" id="KW-0479">Metal-binding</keyword>
<feature type="domain" description="HAT C-terminal dimerisation" evidence="6">
    <location>
        <begin position="348"/>
        <end position="409"/>
    </location>
</feature>
<evidence type="ECO:0000256" key="4">
    <source>
        <dbReference type="ARBA" id="ARBA00022833"/>
    </source>
</evidence>
<keyword evidence="3" id="KW-0863">Zinc-finger</keyword>
<name>A0A015IZP3_RHIIW</name>
<dbReference type="PANTHER" id="PTHR46481:SF10">
    <property type="entry name" value="ZINC FINGER BED DOMAIN-CONTAINING PROTEIN 39"/>
    <property type="match status" value="1"/>
</dbReference>
<dbReference type="InterPro" id="IPR012337">
    <property type="entry name" value="RNaseH-like_sf"/>
</dbReference>
<proteinExistence type="predicted"/>
<keyword evidence="4" id="KW-0862">Zinc</keyword>
<dbReference type="Pfam" id="PF05699">
    <property type="entry name" value="Dimer_Tnp_hAT"/>
    <property type="match status" value="1"/>
</dbReference>
<sequence length="439" mass="51415">MGSVLITSDGQVLVWGGEDISRNRVQWEEIKEFTLNFLSDLDKQNIKYNAVITDSASSNQAARKRLAPERRDVFFGPCFAHQANLIVGEIFKESPNLINASEKAIQIITYLNRSVYFMARLRDEQKIKYNKYLALLLPCATRWNSHYHCYFSLIRTKAALKVLISKYAPEEFDQEDEAIYYSGEEDETRNNKTLPLDICKTIDNDIWWREIKQLEKLLYPFCGVLNKLQAENARLHDVLHGFAYFYKMWQEYSDQDLGKKMAARLEKRWDIWEQPLLLISFLLHPEYRNNLFIQSNQSISFAQLSEWMIYYFCAWFKRLPTSLLGELQSYRKQDFPFNNMSLKQFCNGVLGFWDFTSAYAPDLSAFSTKIYAICINTASVERLFSSMGFFYTNKRNRLGSEKVLAMSQIKGEFQRQKRLENIMSANKKLKDTNIAIPVV</sequence>
<dbReference type="EMBL" id="JEMT01024540">
    <property type="protein sequence ID" value="EXX62732.1"/>
    <property type="molecule type" value="Genomic_DNA"/>
</dbReference>
<dbReference type="SUPFAM" id="SSF53098">
    <property type="entry name" value="Ribonuclease H-like"/>
    <property type="match status" value="1"/>
</dbReference>
<dbReference type="AlphaFoldDB" id="A0A015IZP3"/>
<dbReference type="STRING" id="1432141.A0A015IZP3"/>
<comment type="subcellular location">
    <subcellularLocation>
        <location evidence="1">Nucleus</location>
    </subcellularLocation>
</comment>
<keyword evidence="8" id="KW-1185">Reference proteome</keyword>
<dbReference type="GO" id="GO:0046983">
    <property type="term" value="F:protein dimerization activity"/>
    <property type="evidence" value="ECO:0007669"/>
    <property type="project" value="InterPro"/>
</dbReference>
<evidence type="ECO:0000256" key="1">
    <source>
        <dbReference type="ARBA" id="ARBA00004123"/>
    </source>
</evidence>
<dbReference type="GO" id="GO:0008270">
    <property type="term" value="F:zinc ion binding"/>
    <property type="evidence" value="ECO:0007669"/>
    <property type="project" value="UniProtKB-KW"/>
</dbReference>